<keyword evidence="1" id="KW-0489">Methyltransferase</keyword>
<evidence type="ECO:0000256" key="1">
    <source>
        <dbReference type="ARBA" id="ARBA00022603"/>
    </source>
</evidence>
<dbReference type="EnsemblPlants" id="EMT07937">
    <property type="protein sequence ID" value="EMT07937"/>
    <property type="gene ID" value="F775_43486"/>
</dbReference>
<evidence type="ECO:0000256" key="3">
    <source>
        <dbReference type="ARBA" id="ARBA00022691"/>
    </source>
</evidence>
<dbReference type="InterPro" id="IPR029063">
    <property type="entry name" value="SAM-dependent_MTases_sf"/>
</dbReference>
<dbReference type="PROSITE" id="PS51683">
    <property type="entry name" value="SAM_OMT_II"/>
    <property type="match status" value="1"/>
</dbReference>
<sequence>MVAAGMMKMAPAILGKILAEGNPKTPGKILAGDNSAPRQDPCQATRQGPRQGRQRGHLRVRTSQVSTAAGIGASVGPITAQYPTIKSINFDYPHIISEAPSFLGVTHVGGDMFQKIPSGDTILMKWILYDWSDEHCATLLKNFYNVLPAHSKAVLPVNPEATAEVPFRHDHAGAQPGWKGQV</sequence>
<dbReference type="GO" id="GO:0032259">
    <property type="term" value="P:methylation"/>
    <property type="evidence" value="ECO:0007669"/>
    <property type="project" value="UniProtKB-KW"/>
</dbReference>
<proteinExistence type="predicted"/>
<dbReference type="GO" id="GO:0008171">
    <property type="term" value="F:O-methyltransferase activity"/>
    <property type="evidence" value="ECO:0007669"/>
    <property type="project" value="InterPro"/>
</dbReference>
<feature type="domain" description="O-methyltransferase C-terminal" evidence="4">
    <location>
        <begin position="69"/>
        <end position="155"/>
    </location>
</feature>
<accession>M8ATY4</accession>
<dbReference type="AlphaFoldDB" id="M8ATY4"/>
<dbReference type="SUPFAM" id="SSF53335">
    <property type="entry name" value="S-adenosyl-L-methionine-dependent methyltransferases"/>
    <property type="match status" value="1"/>
</dbReference>
<reference evidence="5" key="1">
    <citation type="submission" date="2015-06" db="UniProtKB">
        <authorList>
            <consortium name="EnsemblPlants"/>
        </authorList>
    </citation>
    <scope>IDENTIFICATION</scope>
</reference>
<protein>
    <recommendedName>
        <fullName evidence="4">O-methyltransferase C-terminal domain-containing protein</fullName>
    </recommendedName>
</protein>
<evidence type="ECO:0000256" key="2">
    <source>
        <dbReference type="ARBA" id="ARBA00022679"/>
    </source>
</evidence>
<dbReference type="Pfam" id="PF00891">
    <property type="entry name" value="Methyltransf_2"/>
    <property type="match status" value="1"/>
</dbReference>
<dbReference type="PANTHER" id="PTHR11746">
    <property type="entry name" value="O-METHYLTRANSFERASE"/>
    <property type="match status" value="1"/>
</dbReference>
<evidence type="ECO:0000259" key="4">
    <source>
        <dbReference type="Pfam" id="PF00891"/>
    </source>
</evidence>
<evidence type="ECO:0000313" key="5">
    <source>
        <dbReference type="EnsemblPlants" id="EMT07937"/>
    </source>
</evidence>
<dbReference type="InterPro" id="IPR016461">
    <property type="entry name" value="COMT-like"/>
</dbReference>
<dbReference type="InterPro" id="IPR001077">
    <property type="entry name" value="COMT_C"/>
</dbReference>
<organism evidence="5">
    <name type="scientific">Aegilops tauschii</name>
    <name type="common">Tausch's goatgrass</name>
    <name type="synonym">Aegilops squarrosa</name>
    <dbReference type="NCBI Taxonomy" id="37682"/>
    <lineage>
        <taxon>Eukaryota</taxon>
        <taxon>Viridiplantae</taxon>
        <taxon>Streptophyta</taxon>
        <taxon>Embryophyta</taxon>
        <taxon>Tracheophyta</taxon>
        <taxon>Spermatophyta</taxon>
        <taxon>Magnoliopsida</taxon>
        <taxon>Liliopsida</taxon>
        <taxon>Poales</taxon>
        <taxon>Poaceae</taxon>
        <taxon>BOP clade</taxon>
        <taxon>Pooideae</taxon>
        <taxon>Triticodae</taxon>
        <taxon>Triticeae</taxon>
        <taxon>Triticinae</taxon>
        <taxon>Aegilops</taxon>
    </lineage>
</organism>
<dbReference type="Gene3D" id="3.40.50.150">
    <property type="entry name" value="Vaccinia Virus protein VP39"/>
    <property type="match status" value="1"/>
</dbReference>
<keyword evidence="3" id="KW-0949">S-adenosyl-L-methionine</keyword>
<keyword evidence="2" id="KW-0808">Transferase</keyword>
<name>M8ATY4_AEGTA</name>